<name>A0A7S3AZ02_9EUKA</name>
<reference evidence="2" key="1">
    <citation type="submission" date="2021-01" db="EMBL/GenBank/DDBJ databases">
        <authorList>
            <person name="Corre E."/>
            <person name="Pelletier E."/>
            <person name="Niang G."/>
            <person name="Scheremetjew M."/>
            <person name="Finn R."/>
            <person name="Kale V."/>
            <person name="Holt S."/>
            <person name="Cochrane G."/>
            <person name="Meng A."/>
            <person name="Brown T."/>
            <person name="Cohen L."/>
        </authorList>
    </citation>
    <scope>NUCLEOTIDE SEQUENCE</scope>
    <source>
        <strain evidence="2">CCMP281</strain>
    </source>
</reference>
<feature type="compositionally biased region" description="Basic and acidic residues" evidence="1">
    <location>
        <begin position="173"/>
        <end position="185"/>
    </location>
</feature>
<gene>
    <name evidence="2" type="ORF">HERI1096_LOCUS20359</name>
</gene>
<dbReference type="AlphaFoldDB" id="A0A7S3AZ02"/>
<feature type="compositionally biased region" description="Low complexity" evidence="1">
    <location>
        <begin position="148"/>
        <end position="165"/>
    </location>
</feature>
<evidence type="ECO:0000256" key="1">
    <source>
        <dbReference type="SAM" id="MobiDB-lite"/>
    </source>
</evidence>
<dbReference type="EMBL" id="HBHX01036633">
    <property type="protein sequence ID" value="CAE0119658.1"/>
    <property type="molecule type" value="Transcribed_RNA"/>
</dbReference>
<evidence type="ECO:0000313" key="2">
    <source>
        <dbReference type="EMBL" id="CAE0119658.1"/>
    </source>
</evidence>
<feature type="region of interest" description="Disordered" evidence="1">
    <location>
        <begin position="148"/>
        <end position="203"/>
    </location>
</feature>
<proteinExistence type="predicted"/>
<sequence>MPAPSSKSRRWQVAGQRSRPFADLGRLAQVAFPSIWQVKEHFTAYLDEHFVDEPYFTAKLSARTGLPSMMVTDTVVSHFQFQFQHMPSERTFLERYRLLAKNASLFRRIAEFGSRALSRSCPQSPPAALMQGLLQPCQSAGCRRLPKSAIPSSNASTNSSTAPTAGRHGAGHSRNEATALRRDGAPHGSMTRKRSAKAERSMT</sequence>
<organism evidence="2">
    <name type="scientific">Haptolina ericina</name>
    <dbReference type="NCBI Taxonomy" id="156174"/>
    <lineage>
        <taxon>Eukaryota</taxon>
        <taxon>Haptista</taxon>
        <taxon>Haptophyta</taxon>
        <taxon>Prymnesiophyceae</taxon>
        <taxon>Prymnesiales</taxon>
        <taxon>Prymnesiaceae</taxon>
        <taxon>Haptolina</taxon>
    </lineage>
</organism>
<protein>
    <submittedName>
        <fullName evidence="2">Uncharacterized protein</fullName>
    </submittedName>
</protein>
<accession>A0A7S3AZ02</accession>